<dbReference type="PRINTS" id="PR01415">
    <property type="entry name" value="ANKYRIN"/>
</dbReference>
<dbReference type="SMART" id="SM00248">
    <property type="entry name" value="ANK"/>
    <property type="match status" value="3"/>
</dbReference>
<dbReference type="SUPFAM" id="SSF52047">
    <property type="entry name" value="RNI-like"/>
    <property type="match status" value="1"/>
</dbReference>
<keyword evidence="9" id="KW-0802">TPR repeat</keyword>
<dbReference type="InterPro" id="IPR036770">
    <property type="entry name" value="Ankyrin_rpt-contain_sf"/>
</dbReference>
<evidence type="ECO:0000256" key="9">
    <source>
        <dbReference type="ARBA" id="ARBA00022803"/>
    </source>
</evidence>
<feature type="repeat" description="ANK" evidence="14">
    <location>
        <begin position="585"/>
        <end position="617"/>
    </location>
</feature>
<dbReference type="GO" id="GO:0006325">
    <property type="term" value="P:chromatin organization"/>
    <property type="evidence" value="ECO:0007669"/>
    <property type="project" value="UniProtKB-KW"/>
</dbReference>
<keyword evidence="8" id="KW-0227">DNA damage</keyword>
<feature type="region of interest" description="Disordered" evidence="15">
    <location>
        <begin position="808"/>
        <end position="857"/>
    </location>
</feature>
<keyword evidence="12" id="KW-0234">DNA repair</keyword>
<dbReference type="PANTHER" id="PTHR46358:SF1">
    <property type="entry name" value="TONSOKU-LIKE PROTEIN"/>
    <property type="match status" value="1"/>
</dbReference>
<evidence type="ECO:0000313" key="16">
    <source>
        <dbReference type="EMBL" id="KAK7498759.1"/>
    </source>
</evidence>
<comment type="similarity">
    <text evidence="3">Belongs to the Tonsoku family.</text>
</comment>
<evidence type="ECO:0000256" key="7">
    <source>
        <dbReference type="ARBA" id="ARBA00022737"/>
    </source>
</evidence>
<evidence type="ECO:0000256" key="14">
    <source>
        <dbReference type="PROSITE-ProRule" id="PRU00023"/>
    </source>
</evidence>
<dbReference type="Proteomes" id="UP001519460">
    <property type="component" value="Unassembled WGS sequence"/>
</dbReference>
<evidence type="ECO:0000256" key="5">
    <source>
        <dbReference type="ARBA" id="ARBA00022454"/>
    </source>
</evidence>
<proteinExistence type="inferred from homology"/>
<reference evidence="16 17" key="1">
    <citation type="journal article" date="2023" name="Sci. Data">
        <title>Genome assembly of the Korean intertidal mud-creeper Batillaria attramentaria.</title>
        <authorList>
            <person name="Patra A.K."/>
            <person name="Ho P.T."/>
            <person name="Jun S."/>
            <person name="Lee S.J."/>
            <person name="Kim Y."/>
            <person name="Won Y.J."/>
        </authorList>
    </citation>
    <scope>NUCLEOTIDE SEQUENCE [LARGE SCALE GENOMIC DNA]</scope>
    <source>
        <strain evidence="16">Wonlab-2016</strain>
    </source>
</reference>
<keyword evidence="7" id="KW-0677">Repeat</keyword>
<dbReference type="EMBL" id="JACVVK020000048">
    <property type="protein sequence ID" value="KAK7498759.1"/>
    <property type="molecule type" value="Genomic_DNA"/>
</dbReference>
<dbReference type="InterPro" id="IPR001611">
    <property type="entry name" value="Leu-rich_rpt"/>
</dbReference>
<keyword evidence="13" id="KW-0539">Nucleus</keyword>
<evidence type="ECO:0000256" key="8">
    <source>
        <dbReference type="ARBA" id="ARBA00022763"/>
    </source>
</evidence>
<dbReference type="Pfam" id="PF00023">
    <property type="entry name" value="Ank"/>
    <property type="match status" value="1"/>
</dbReference>
<dbReference type="PROSITE" id="PS50088">
    <property type="entry name" value="ANK_REPEAT"/>
    <property type="match status" value="3"/>
</dbReference>
<dbReference type="PANTHER" id="PTHR46358">
    <property type="entry name" value="TONSOKU-LIKE PROTEIN"/>
    <property type="match status" value="1"/>
</dbReference>
<dbReference type="SUPFAM" id="SSF48403">
    <property type="entry name" value="Ankyrin repeat"/>
    <property type="match status" value="1"/>
</dbReference>
<dbReference type="GO" id="GO:0006281">
    <property type="term" value="P:DNA repair"/>
    <property type="evidence" value="ECO:0007669"/>
    <property type="project" value="UniProtKB-KW"/>
</dbReference>
<dbReference type="SMART" id="SM00368">
    <property type="entry name" value="LRR_RI"/>
    <property type="match status" value="4"/>
</dbReference>
<protein>
    <recommendedName>
        <fullName evidence="4">Tonsoku-like protein</fullName>
    </recommendedName>
</protein>
<dbReference type="Gene3D" id="1.25.40.20">
    <property type="entry name" value="Ankyrin repeat-containing domain"/>
    <property type="match status" value="1"/>
</dbReference>
<feature type="non-terminal residue" evidence="16">
    <location>
        <position position="1"/>
    </location>
</feature>
<keyword evidence="11 14" id="KW-0040">ANK repeat</keyword>
<dbReference type="InterPro" id="IPR052311">
    <property type="entry name" value="MMS22L-TONSL_complex_comp"/>
</dbReference>
<feature type="repeat" description="ANK" evidence="14">
    <location>
        <begin position="549"/>
        <end position="581"/>
    </location>
</feature>
<evidence type="ECO:0000256" key="4">
    <source>
        <dbReference type="ARBA" id="ARBA00017829"/>
    </source>
</evidence>
<dbReference type="AlphaFoldDB" id="A0ABD0LIE6"/>
<evidence type="ECO:0000256" key="12">
    <source>
        <dbReference type="ARBA" id="ARBA00023204"/>
    </source>
</evidence>
<accession>A0ABD0LIE6</accession>
<evidence type="ECO:0000256" key="3">
    <source>
        <dbReference type="ARBA" id="ARBA00010999"/>
    </source>
</evidence>
<feature type="region of interest" description="Disordered" evidence="15">
    <location>
        <begin position="679"/>
        <end position="698"/>
    </location>
</feature>
<feature type="region of interest" description="Disordered" evidence="15">
    <location>
        <begin position="458"/>
        <end position="497"/>
    </location>
</feature>
<evidence type="ECO:0000256" key="1">
    <source>
        <dbReference type="ARBA" id="ARBA00004123"/>
    </source>
</evidence>
<dbReference type="GO" id="GO:0005694">
    <property type="term" value="C:chromosome"/>
    <property type="evidence" value="ECO:0007669"/>
    <property type="project" value="UniProtKB-SubCell"/>
</dbReference>
<keyword evidence="17" id="KW-1185">Reference proteome</keyword>
<name>A0ABD0LIE6_9CAEN</name>
<gene>
    <name evidence="16" type="ORF">BaRGS_00009851</name>
</gene>
<dbReference type="InterPro" id="IPR032675">
    <property type="entry name" value="LRR_dom_sf"/>
</dbReference>
<dbReference type="PROSITE" id="PS50297">
    <property type="entry name" value="ANK_REP_REGION"/>
    <property type="match status" value="3"/>
</dbReference>
<dbReference type="Gene3D" id="1.25.40.10">
    <property type="entry name" value="Tetratricopeptide repeat domain"/>
    <property type="match status" value="2"/>
</dbReference>
<dbReference type="Pfam" id="PF12796">
    <property type="entry name" value="Ank_2"/>
    <property type="match status" value="1"/>
</dbReference>
<evidence type="ECO:0000256" key="13">
    <source>
        <dbReference type="ARBA" id="ARBA00023242"/>
    </source>
</evidence>
<evidence type="ECO:0000256" key="15">
    <source>
        <dbReference type="SAM" id="MobiDB-lite"/>
    </source>
</evidence>
<dbReference type="InterPro" id="IPR002110">
    <property type="entry name" value="Ankyrin_rpt"/>
</dbReference>
<dbReference type="PROSITE" id="PS51450">
    <property type="entry name" value="LRR"/>
    <property type="match status" value="2"/>
</dbReference>
<feature type="repeat" description="ANK" evidence="14">
    <location>
        <begin position="516"/>
        <end position="548"/>
    </location>
</feature>
<dbReference type="SUPFAM" id="SSF48452">
    <property type="entry name" value="TPR-like"/>
    <property type="match status" value="2"/>
</dbReference>
<keyword evidence="10" id="KW-0156">Chromatin regulator</keyword>
<evidence type="ECO:0000256" key="2">
    <source>
        <dbReference type="ARBA" id="ARBA00004286"/>
    </source>
</evidence>
<evidence type="ECO:0000313" key="17">
    <source>
        <dbReference type="Proteomes" id="UP001519460"/>
    </source>
</evidence>
<comment type="subcellular location">
    <subcellularLocation>
        <location evidence="2">Chromosome</location>
    </subcellularLocation>
    <subcellularLocation>
        <location evidence="1">Nucleus</location>
    </subcellularLocation>
</comment>
<dbReference type="GO" id="GO:0005634">
    <property type="term" value="C:nucleus"/>
    <property type="evidence" value="ECO:0007669"/>
    <property type="project" value="UniProtKB-SubCell"/>
</dbReference>
<dbReference type="Pfam" id="PF13516">
    <property type="entry name" value="LRR_6"/>
    <property type="match status" value="3"/>
</dbReference>
<sequence>LIASKGAATHDKKELCRICNELGDLLFENGSFEKSICEFQHAKEIHEVLQDTIGAAVACRKIGDCYCNMEQYDKALQFQYQHLTLAQQCKDQVETQRALATLGRTYLCQAETQNQGMRISSLERAEKMFLKALDVCMSLKDTCGLSLTEQMAMRGRVYLNLGLVWDARGVEKETGDYLQKALTISEKYALEEVQYLCHYNLAGIYVRSSKPAQALRSLELALELAGKLHSMSKEREVFIQMALTNLHAGNAAAAKHCLKKAYKVTSGADESARIIKLFKAAVTIEEVTELFETSAQDDRQLFEAHEKLGDAFSDAGIFKMAISHYKKMLDCGQRLGCPAEQLIPAYVSLAQTYADNCQPDDAISNYHFELELRGDDHVQKCKTWLNVAEQEEFRGDDYKHLSRSYMAAFSCAKRANSPKLQVRVLKALVAVQTAFNEKKHLAQTQRKLAELQAKYSLGPESDASDEESELADATANSCPEDLNDLTSSDDDLEEAEASSSAPACIRYKKTFKVNEKGETPLHVACIKGNLKKVRSLLSEGHPVNVRDNCGWTPLHEAANHDHKALVELLLDAGADINDRGGELCNGITPLIDAASCGNMDVVQLLIKRGANTLAKDTNGSTALRSLQDWYARTAETLEEDSLQQYKEILHLLKGEKTETHSVVEKEVVLSCDKSQANTSSRKRFPLSSPGTQSPLLHSPTLLRHADNEKNGDKDWGETFSHGVLEQYGNENMNAADTYRNTMLALGSSTQRSNSLFHFQSLTSPPLPPAVTRVKVRIGESVLLIPLPWFTRTTRQGLREDDDIIVEDSAVDSTQAGSTKRKHSDNEASAADSDEDSAYSPPEEPSTSRSKPKLQGIVQGWDQPPLSQRYAQACSSLNAVRYKNISRMLQDAESSHILCLRGLALSHVVFLSVTKTLQGQANIRELHLPCNNIGDLGLESLVKVLPDLTNLQVLNLACNNITSTGLAHLTGLLKTTRSPSGVSTVARQIPLQALTSLDISNNPFGCGSGFASSLCEILTTLPSLVFLSLSACELTPKLFQHSGLALTTMLRGHGLQELDISYNHLEALGVELLLRSLRSSQVTRLNLGHTMVNCNHLTALLQPFLSLRGAVLQTLCMDNCIQNCQREDLDLMCRLPVICPSLQCLHLSFNRQVTLPVLQRLLCTSADCSDSHLQELVAVGCSVVSPVSSDFCDALTQKLTCDWPLKCLIISCQGCSKMDREVLSHLWRDTWSEAAAVHGTEQIVSLTVCKSP</sequence>
<keyword evidence="5" id="KW-0158">Chromosome</keyword>
<keyword evidence="6" id="KW-0433">Leucine-rich repeat</keyword>
<evidence type="ECO:0000256" key="10">
    <source>
        <dbReference type="ARBA" id="ARBA00022853"/>
    </source>
</evidence>
<evidence type="ECO:0000256" key="11">
    <source>
        <dbReference type="ARBA" id="ARBA00023043"/>
    </source>
</evidence>
<dbReference type="SMART" id="SM00028">
    <property type="entry name" value="TPR"/>
    <property type="match status" value="7"/>
</dbReference>
<organism evidence="16 17">
    <name type="scientific">Batillaria attramentaria</name>
    <dbReference type="NCBI Taxonomy" id="370345"/>
    <lineage>
        <taxon>Eukaryota</taxon>
        <taxon>Metazoa</taxon>
        <taxon>Spiralia</taxon>
        <taxon>Lophotrochozoa</taxon>
        <taxon>Mollusca</taxon>
        <taxon>Gastropoda</taxon>
        <taxon>Caenogastropoda</taxon>
        <taxon>Sorbeoconcha</taxon>
        <taxon>Cerithioidea</taxon>
        <taxon>Batillariidae</taxon>
        <taxon>Batillaria</taxon>
    </lineage>
</organism>
<comment type="caution">
    <text evidence="16">The sequence shown here is derived from an EMBL/GenBank/DDBJ whole genome shotgun (WGS) entry which is preliminary data.</text>
</comment>
<evidence type="ECO:0000256" key="6">
    <source>
        <dbReference type="ARBA" id="ARBA00022614"/>
    </source>
</evidence>
<feature type="compositionally biased region" description="Acidic residues" evidence="15">
    <location>
        <begin position="481"/>
        <end position="496"/>
    </location>
</feature>
<dbReference type="InterPro" id="IPR019734">
    <property type="entry name" value="TPR_rpt"/>
</dbReference>
<dbReference type="InterPro" id="IPR011990">
    <property type="entry name" value="TPR-like_helical_dom_sf"/>
</dbReference>
<dbReference type="Gene3D" id="3.80.10.10">
    <property type="entry name" value="Ribonuclease Inhibitor"/>
    <property type="match status" value="1"/>
</dbReference>